<accession>A0A835YQE8</accession>
<feature type="region of interest" description="Disordered" evidence="1">
    <location>
        <begin position="842"/>
        <end position="868"/>
    </location>
</feature>
<feature type="compositionally biased region" description="Pro residues" evidence="1">
    <location>
        <begin position="741"/>
        <end position="755"/>
    </location>
</feature>
<feature type="compositionally biased region" description="Polar residues" evidence="1">
    <location>
        <begin position="855"/>
        <end position="865"/>
    </location>
</feature>
<comment type="caution">
    <text evidence="2">The sequence shown here is derived from an EMBL/GenBank/DDBJ whole genome shotgun (WGS) entry which is preliminary data.</text>
</comment>
<evidence type="ECO:0000256" key="1">
    <source>
        <dbReference type="SAM" id="MobiDB-lite"/>
    </source>
</evidence>
<dbReference type="EMBL" id="JAFCMP010000446">
    <property type="protein sequence ID" value="KAG5179642.1"/>
    <property type="molecule type" value="Genomic_DNA"/>
</dbReference>
<feature type="compositionally biased region" description="Low complexity" evidence="1">
    <location>
        <begin position="756"/>
        <end position="788"/>
    </location>
</feature>
<protein>
    <submittedName>
        <fullName evidence="2">Uncharacterized protein</fullName>
    </submittedName>
</protein>
<proteinExistence type="predicted"/>
<keyword evidence="3" id="KW-1185">Reference proteome</keyword>
<feature type="compositionally biased region" description="Low complexity" evidence="1">
    <location>
        <begin position="906"/>
        <end position="917"/>
    </location>
</feature>
<dbReference type="OrthoDB" id="26525at2759"/>
<dbReference type="Proteomes" id="UP000664859">
    <property type="component" value="Unassembled WGS sequence"/>
</dbReference>
<feature type="region of interest" description="Disordered" evidence="1">
    <location>
        <begin position="736"/>
        <end position="801"/>
    </location>
</feature>
<sequence>MVESQFALALTVEEMVALQTRYPGNQPGTVDFLQFAEALSKTPQYGLDRTRGCFNFLPASKGNRDLQGLERDMRQKITDRLHLAGNYQYQSAYRMLCDANYQLAGGMGREDLKLRVSELLGVEINDREVDALFSKYKGANGLVDVRSMVRRLLQPAPEDGWFMLSAQLRADACKEAETRISESARFKHTPGVVAQDPVPTNEEFPASLRGFKWDVNKLVQKLKCKINEHAQGHAGYLFLAACKIFRHELPERKGDMITAREFRDVVRAKFSLVCDEQGVTAAHATFSLVCDEQECIDLFEMLEPGCGGSMPITELVRRLVPRDYIERSWFSTRDSTDMPGYEHGKPDKVVLQAQEMNKHNWTVDILEDKIREKLHERSGGTGNLYQVQATYRLFLDGRNNGVTRERFKAHLHDKFAILLTDDEVDALFRRHDPENTGQLDLYKFVMRLVGVQAPPEPWFQGRESYDFRCGRRAPHKEDLMGAPEWKRTKWSLHHLEQELIKKMWAKSNQDGGRFAFKSAVNLLRSANPDHLDRTSFTRAAAKMVVFRQFDIVMDDEWMVVFRQFDIVMDDELVDQLFAKYADPRTDKISIHKLVRTLLPPAFDGSHHLVPKTSAQQAATKTLLHKVFEMTGKRRDIVNLNGAGKFNTMMSSSGVGATYEMPARAEEYDLSTLEVLANRGGRPLDDEAVRSLEAAVTEARAGGAYGNTCFSGASTLVQSQQARKRNGSLGMASLLQPEFADAPPPQPPPLNAPPLSTPSSSSSSSSAQPPQCSPNPQWTGASQGQHGSAASGGGDVPAAPSDAQQQAAYHAWIAELVRQMQVMRRQLCSALMSSLIWPSTAAAHRAAQHQPPQRQSALPPTSTDLSNPAVPAANQNALVQERPLRHQMTVSDLQLGGDAQRAKDGSAAAAAAAAAAPATDPNRHHREALDKMIKIRLRVTQGETGGACAPEQQIIITRREDREAWLCPLPQPPPEGLLDEEEEEDSLYDDCSEPSSVFDCEDLSSSIEELRVGLTSWSPVSAKCFLSEAEQKAIVDANNREDVGVFSCSPAPDTSGQHPFHFRTDQFFSSEFQLDQLLSASA</sequence>
<gene>
    <name evidence="2" type="ORF">JKP88DRAFT_349845</name>
</gene>
<dbReference type="SUPFAM" id="SSF47473">
    <property type="entry name" value="EF-hand"/>
    <property type="match status" value="1"/>
</dbReference>
<feature type="region of interest" description="Disordered" evidence="1">
    <location>
        <begin position="897"/>
        <end position="924"/>
    </location>
</feature>
<feature type="compositionally biased region" description="Low complexity" evidence="1">
    <location>
        <begin position="842"/>
        <end position="854"/>
    </location>
</feature>
<evidence type="ECO:0000313" key="3">
    <source>
        <dbReference type="Proteomes" id="UP000664859"/>
    </source>
</evidence>
<organism evidence="2 3">
    <name type="scientific">Tribonema minus</name>
    <dbReference type="NCBI Taxonomy" id="303371"/>
    <lineage>
        <taxon>Eukaryota</taxon>
        <taxon>Sar</taxon>
        <taxon>Stramenopiles</taxon>
        <taxon>Ochrophyta</taxon>
        <taxon>PX clade</taxon>
        <taxon>Xanthophyceae</taxon>
        <taxon>Tribonematales</taxon>
        <taxon>Tribonemataceae</taxon>
        <taxon>Tribonema</taxon>
    </lineage>
</organism>
<name>A0A835YQE8_9STRA</name>
<dbReference type="InterPro" id="IPR011992">
    <property type="entry name" value="EF-hand-dom_pair"/>
</dbReference>
<dbReference type="AlphaFoldDB" id="A0A835YQE8"/>
<evidence type="ECO:0000313" key="2">
    <source>
        <dbReference type="EMBL" id="KAG5179642.1"/>
    </source>
</evidence>
<reference evidence="2" key="1">
    <citation type="submission" date="2021-02" db="EMBL/GenBank/DDBJ databases">
        <title>First Annotated Genome of the Yellow-green Alga Tribonema minus.</title>
        <authorList>
            <person name="Mahan K.M."/>
        </authorList>
    </citation>
    <scope>NUCLEOTIDE SEQUENCE</scope>
    <source>
        <strain evidence="2">UTEX B ZZ1240</strain>
    </source>
</reference>